<feature type="compositionally biased region" description="Basic and acidic residues" evidence="1">
    <location>
        <begin position="523"/>
        <end position="533"/>
    </location>
</feature>
<comment type="caution">
    <text evidence="2">The sequence shown here is derived from an EMBL/GenBank/DDBJ whole genome shotgun (WGS) entry which is preliminary data.</text>
</comment>
<dbReference type="EMBL" id="JAUTXT010000074">
    <property type="protein sequence ID" value="KAK3669720.1"/>
    <property type="molecule type" value="Genomic_DNA"/>
</dbReference>
<dbReference type="InterPro" id="IPR038765">
    <property type="entry name" value="Papain-like_cys_pep_sf"/>
</dbReference>
<dbReference type="Gene3D" id="3.40.395.10">
    <property type="entry name" value="Adenoviral Proteinase, Chain A"/>
    <property type="match status" value="1"/>
</dbReference>
<name>A0AAE0TLU7_9PEZI</name>
<feature type="region of interest" description="Disordered" evidence="1">
    <location>
        <begin position="509"/>
        <end position="533"/>
    </location>
</feature>
<organism evidence="2 3">
    <name type="scientific">Recurvomyces mirabilis</name>
    <dbReference type="NCBI Taxonomy" id="574656"/>
    <lineage>
        <taxon>Eukaryota</taxon>
        <taxon>Fungi</taxon>
        <taxon>Dikarya</taxon>
        <taxon>Ascomycota</taxon>
        <taxon>Pezizomycotina</taxon>
        <taxon>Dothideomycetes</taxon>
        <taxon>Dothideomycetidae</taxon>
        <taxon>Mycosphaerellales</taxon>
        <taxon>Teratosphaeriaceae</taxon>
        <taxon>Recurvomyces</taxon>
    </lineage>
</organism>
<gene>
    <name evidence="2" type="ORF">LTR78_010403</name>
</gene>
<dbReference type="AlphaFoldDB" id="A0AAE0TLU7"/>
<feature type="compositionally biased region" description="Basic residues" evidence="1">
    <location>
        <begin position="165"/>
        <end position="179"/>
    </location>
</feature>
<protein>
    <submittedName>
        <fullName evidence="2">Uncharacterized protein</fullName>
    </submittedName>
</protein>
<evidence type="ECO:0000313" key="3">
    <source>
        <dbReference type="Proteomes" id="UP001274830"/>
    </source>
</evidence>
<dbReference type="Proteomes" id="UP001274830">
    <property type="component" value="Unassembled WGS sequence"/>
</dbReference>
<accession>A0AAE0TLU7</accession>
<proteinExistence type="predicted"/>
<evidence type="ECO:0000256" key="1">
    <source>
        <dbReference type="SAM" id="MobiDB-lite"/>
    </source>
</evidence>
<feature type="region of interest" description="Disordered" evidence="1">
    <location>
        <begin position="76"/>
        <end position="99"/>
    </location>
</feature>
<feature type="region of interest" description="Disordered" evidence="1">
    <location>
        <begin position="145"/>
        <end position="179"/>
    </location>
</feature>
<dbReference type="SUPFAM" id="SSF54001">
    <property type="entry name" value="Cysteine proteinases"/>
    <property type="match status" value="1"/>
</dbReference>
<sequence>MMEGYHVIHECIDRLAQQLARLPGNLRVEMVNIVDRLKQLQIVMHGEMTLAGEQSLNHATQADDQRPTSVNVAPPAFPVSRSPPCETAGPQATRTKPSHTCTVRLESRAGPSLGHISAPITRSSLASHNETIGSDSRLQLITDGRIGPQRRRPCIHPCLPEHEKNRSRKQRASFRRDKKRKYQQSVDEFDVTKFLADVADAFGADSDSEILQETLEHLTADPISSEAAWLPSSWILDRLLTKNPADSMKLIEALPGLVREINDHIISQRLSRVWKRMMLAQFYSTYKLAQNDPSMFLQWTEEIAREKSIDLTRTSGRRETQVKSRFVDIIFWQSRKTRVQAANKVNDWQRSGRPWAELIQRFGCGSLLLVPDQLTDESVRYLSHEKFSLLLDAIQERSDLFAHALTKANDKMTAMASNFQIGRGSSETDSGRRISKPASAALPDPTDPSLGEYLRDTLNPQILTVHQLNSSSAVTNNEHVTTDHNLCGHPPPRGTAARDLSISTPHAEEMGTLDAARSTGPDDGCRQTERIPSSEDFSTDVLDQLFQILNDRPQVDVEDWRLEFHVWPSIRLVDTTLDDDAATWSPQHCSTFLNNARYQVLPYFASYHWQLAVFDQINHVIARYDSAWQDGYDRFTFSVLQNWLRSSGGNPFDRPYEYNMVKSTPVPDNAHNTGIVVWWVAKQLMCGKDLSEPPADWEHERSSTMQSLRQDDDFDLFIDY</sequence>
<reference evidence="2" key="1">
    <citation type="submission" date="2023-07" db="EMBL/GenBank/DDBJ databases">
        <title>Black Yeasts Isolated from many extreme environments.</title>
        <authorList>
            <person name="Coleine C."/>
            <person name="Stajich J.E."/>
            <person name="Selbmann L."/>
        </authorList>
    </citation>
    <scope>NUCLEOTIDE SEQUENCE</scope>
    <source>
        <strain evidence="2">CCFEE 5485</strain>
    </source>
</reference>
<feature type="compositionally biased region" description="Polar residues" evidence="1">
    <location>
        <begin position="90"/>
        <end position="99"/>
    </location>
</feature>
<feature type="region of interest" description="Disordered" evidence="1">
    <location>
        <begin position="421"/>
        <end position="451"/>
    </location>
</feature>
<keyword evidence="3" id="KW-1185">Reference proteome</keyword>
<evidence type="ECO:0000313" key="2">
    <source>
        <dbReference type="EMBL" id="KAK3669720.1"/>
    </source>
</evidence>